<accession>A0A3M7PC49</accession>
<gene>
    <name evidence="1" type="ORF">BpHYR1_010212</name>
</gene>
<reference evidence="1 2" key="1">
    <citation type="journal article" date="2018" name="Sci. Rep.">
        <title>Genomic signatures of local adaptation to the degree of environmental predictability in rotifers.</title>
        <authorList>
            <person name="Franch-Gras L."/>
            <person name="Hahn C."/>
            <person name="Garcia-Roger E.M."/>
            <person name="Carmona M.J."/>
            <person name="Serra M."/>
            <person name="Gomez A."/>
        </authorList>
    </citation>
    <scope>NUCLEOTIDE SEQUENCE [LARGE SCALE GENOMIC DNA]</scope>
    <source>
        <strain evidence="1">HYR1</strain>
    </source>
</reference>
<dbReference type="EMBL" id="REGN01011965">
    <property type="protein sequence ID" value="RMZ96691.1"/>
    <property type="molecule type" value="Genomic_DNA"/>
</dbReference>
<organism evidence="1 2">
    <name type="scientific">Brachionus plicatilis</name>
    <name type="common">Marine rotifer</name>
    <name type="synonym">Brachionus muelleri</name>
    <dbReference type="NCBI Taxonomy" id="10195"/>
    <lineage>
        <taxon>Eukaryota</taxon>
        <taxon>Metazoa</taxon>
        <taxon>Spiralia</taxon>
        <taxon>Gnathifera</taxon>
        <taxon>Rotifera</taxon>
        <taxon>Eurotatoria</taxon>
        <taxon>Monogononta</taxon>
        <taxon>Pseudotrocha</taxon>
        <taxon>Ploima</taxon>
        <taxon>Brachionidae</taxon>
        <taxon>Brachionus</taxon>
    </lineage>
</organism>
<comment type="caution">
    <text evidence="1">The sequence shown here is derived from an EMBL/GenBank/DDBJ whole genome shotgun (WGS) entry which is preliminary data.</text>
</comment>
<evidence type="ECO:0000313" key="1">
    <source>
        <dbReference type="EMBL" id="RMZ96691.1"/>
    </source>
</evidence>
<evidence type="ECO:0000313" key="2">
    <source>
        <dbReference type="Proteomes" id="UP000276133"/>
    </source>
</evidence>
<dbReference type="Proteomes" id="UP000276133">
    <property type="component" value="Unassembled WGS sequence"/>
</dbReference>
<feature type="non-terminal residue" evidence="1">
    <location>
        <position position="1"/>
    </location>
</feature>
<name>A0A3M7PC49_BRAPC</name>
<proteinExistence type="predicted"/>
<keyword evidence="2" id="KW-1185">Reference proteome</keyword>
<protein>
    <submittedName>
        <fullName evidence="1">Uncharacterized protein</fullName>
    </submittedName>
</protein>
<dbReference type="AlphaFoldDB" id="A0A3M7PC49"/>
<sequence length="69" mass="8244">RQITIFLYFFVFTKFKFARVKILIEVSKDSSFSSELWMTSAVFFSFNERLKLSRSDIKISKFKKKNSNS</sequence>